<dbReference type="RefSeq" id="WP_210099595.1">
    <property type="nucleotide sequence ID" value="NZ_BAABLK010000022.1"/>
</dbReference>
<accession>A0ABP9TIX5</accession>
<evidence type="ECO:0000256" key="3">
    <source>
        <dbReference type="ARBA" id="ARBA00011233"/>
    </source>
</evidence>
<organism evidence="6 7">
    <name type="scientific">Paeniglutamicibacter antarcticus</name>
    <dbReference type="NCBI Taxonomy" id="494023"/>
    <lineage>
        <taxon>Bacteria</taxon>
        <taxon>Bacillati</taxon>
        <taxon>Actinomycetota</taxon>
        <taxon>Actinomycetes</taxon>
        <taxon>Micrococcales</taxon>
        <taxon>Micrococcaceae</taxon>
        <taxon>Paeniglutamicibacter</taxon>
    </lineage>
</organism>
<keyword evidence="4" id="KW-0456">Lyase</keyword>
<dbReference type="Pfam" id="PF01081">
    <property type="entry name" value="Aldolase"/>
    <property type="match status" value="1"/>
</dbReference>
<reference evidence="7" key="1">
    <citation type="journal article" date="2019" name="Int. J. Syst. Evol. Microbiol.">
        <title>The Global Catalogue of Microorganisms (GCM) 10K type strain sequencing project: providing services to taxonomists for standard genome sequencing and annotation.</title>
        <authorList>
            <consortium name="The Broad Institute Genomics Platform"/>
            <consortium name="The Broad Institute Genome Sequencing Center for Infectious Disease"/>
            <person name="Wu L."/>
            <person name="Ma J."/>
        </authorList>
    </citation>
    <scope>NUCLEOTIDE SEQUENCE [LARGE SCALE GENOMIC DNA]</scope>
    <source>
        <strain evidence="7">JCM 18952</strain>
    </source>
</reference>
<keyword evidence="5" id="KW-0119">Carbohydrate metabolism</keyword>
<dbReference type="Gene3D" id="3.20.20.70">
    <property type="entry name" value="Aldolase class I"/>
    <property type="match status" value="1"/>
</dbReference>
<comment type="caution">
    <text evidence="6">The sequence shown here is derived from an EMBL/GenBank/DDBJ whole genome shotgun (WGS) entry which is preliminary data.</text>
</comment>
<comment type="similarity">
    <text evidence="2">Belongs to the KHG/KDPG aldolase family.</text>
</comment>
<dbReference type="NCBIfam" id="TIGR01182">
    <property type="entry name" value="eda"/>
    <property type="match status" value="1"/>
</dbReference>
<proteinExistence type="inferred from homology"/>
<name>A0ABP9TIX5_9MICC</name>
<comment type="subunit">
    <text evidence="3">Homotrimer.</text>
</comment>
<evidence type="ECO:0000313" key="6">
    <source>
        <dbReference type="EMBL" id="GAA5226536.1"/>
    </source>
</evidence>
<protein>
    <submittedName>
        <fullName evidence="6">Bifunctional 4-hydroxy-2-oxoglutarate aldolase/2-dehydro-3-deoxy-phosphogluconate aldolase</fullName>
    </submittedName>
</protein>
<dbReference type="SUPFAM" id="SSF51569">
    <property type="entry name" value="Aldolase"/>
    <property type="match status" value="1"/>
</dbReference>
<dbReference type="EMBL" id="BAABLK010000022">
    <property type="protein sequence ID" value="GAA5226536.1"/>
    <property type="molecule type" value="Genomic_DNA"/>
</dbReference>
<keyword evidence="7" id="KW-1185">Reference proteome</keyword>
<dbReference type="CDD" id="cd00452">
    <property type="entry name" value="KDPG_aldolase"/>
    <property type="match status" value="1"/>
</dbReference>
<gene>
    <name evidence="6" type="ORF">GCM10025778_10690</name>
</gene>
<evidence type="ECO:0000256" key="4">
    <source>
        <dbReference type="ARBA" id="ARBA00023239"/>
    </source>
</evidence>
<evidence type="ECO:0000256" key="2">
    <source>
        <dbReference type="ARBA" id="ARBA00006906"/>
    </source>
</evidence>
<sequence length="212" mass="21759">MNTPEMIELLKRDRSLAVVRTEAITDAAELCGALVAGGINAVELTFTIPDMLTHLAWAAETAYTHGATVGAGTVLYADQARAAIDAGAQFIVSPGIRPEVAEVAVQAGVPFCLGAMTPSEVAMALDLGSAMVKIFPAGTMGSGYLSDLLEPYPGVRLLATGRITLANANEFLEAGALAVCVDSAVVPGALVAAGEHEAISRLAGEFTSVLHH</sequence>
<evidence type="ECO:0000256" key="1">
    <source>
        <dbReference type="ARBA" id="ARBA00004761"/>
    </source>
</evidence>
<dbReference type="InterPro" id="IPR013785">
    <property type="entry name" value="Aldolase_TIM"/>
</dbReference>
<dbReference type="PANTHER" id="PTHR30246:SF1">
    <property type="entry name" value="2-DEHYDRO-3-DEOXY-6-PHOSPHOGALACTONATE ALDOLASE-RELATED"/>
    <property type="match status" value="1"/>
</dbReference>
<dbReference type="Proteomes" id="UP001501257">
    <property type="component" value="Unassembled WGS sequence"/>
</dbReference>
<evidence type="ECO:0000256" key="5">
    <source>
        <dbReference type="ARBA" id="ARBA00023277"/>
    </source>
</evidence>
<evidence type="ECO:0000313" key="7">
    <source>
        <dbReference type="Proteomes" id="UP001501257"/>
    </source>
</evidence>
<comment type="pathway">
    <text evidence="1">Carbohydrate acid metabolism.</text>
</comment>
<dbReference type="PANTHER" id="PTHR30246">
    <property type="entry name" value="2-KETO-3-DEOXY-6-PHOSPHOGLUCONATE ALDOLASE"/>
    <property type="match status" value="1"/>
</dbReference>
<dbReference type="InterPro" id="IPR000887">
    <property type="entry name" value="Aldlse_KDPG_KHG"/>
</dbReference>